<dbReference type="Proteomes" id="UP000611500">
    <property type="component" value="Unassembled WGS sequence"/>
</dbReference>
<feature type="domain" description="SMEK" evidence="1">
    <location>
        <begin position="10"/>
        <end position="150"/>
    </location>
</feature>
<comment type="caution">
    <text evidence="2">The sequence shown here is derived from an EMBL/GenBank/DDBJ whole genome shotgun (WGS) entry which is preliminary data.</text>
</comment>
<evidence type="ECO:0000259" key="1">
    <source>
        <dbReference type="Pfam" id="PF21941"/>
    </source>
</evidence>
<dbReference type="InterPro" id="IPR047740">
    <property type="entry name" value="SMEK_dom"/>
</dbReference>
<dbReference type="RefSeq" id="WP_028095445.1">
    <property type="nucleotide sequence ID" value="NZ_BNAP01000047.1"/>
</dbReference>
<reference evidence="2" key="1">
    <citation type="journal article" date="2014" name="Int. J. Syst. Evol. Microbiol.">
        <title>Complete genome sequence of Corynebacterium casei LMG S-19264T (=DSM 44701T), isolated from a smear-ripened cheese.</title>
        <authorList>
            <consortium name="US DOE Joint Genome Institute (JGI-PGF)"/>
            <person name="Walter F."/>
            <person name="Albersmeier A."/>
            <person name="Kalinowski J."/>
            <person name="Ruckert C."/>
        </authorList>
    </citation>
    <scope>NUCLEOTIDE SEQUENCE</scope>
    <source>
        <strain evidence="2">CGMCC 1.7081</strain>
    </source>
</reference>
<keyword evidence="3" id="KW-1185">Reference proteome</keyword>
<organism evidence="2 3">
    <name type="scientific">Pseudodonghicola xiamenensis</name>
    <dbReference type="NCBI Taxonomy" id="337702"/>
    <lineage>
        <taxon>Bacteria</taxon>
        <taxon>Pseudomonadati</taxon>
        <taxon>Pseudomonadota</taxon>
        <taxon>Alphaproteobacteria</taxon>
        <taxon>Rhodobacterales</taxon>
        <taxon>Paracoccaceae</taxon>
        <taxon>Pseudodonghicola</taxon>
    </lineage>
</organism>
<gene>
    <name evidence="2" type="ORF">GCM10010961_43560</name>
</gene>
<dbReference type="NCBIfam" id="NF033859">
    <property type="entry name" value="SMEK_N"/>
    <property type="match status" value="1"/>
</dbReference>
<name>A0A8J3MEL0_9RHOB</name>
<proteinExistence type="predicted"/>
<evidence type="ECO:0000313" key="2">
    <source>
        <dbReference type="EMBL" id="GHH04920.1"/>
    </source>
</evidence>
<dbReference type="AlphaFoldDB" id="A0A8J3MEL0"/>
<accession>A0A8J3MEL0</accession>
<dbReference type="Pfam" id="PF21941">
    <property type="entry name" value="SMEK_N"/>
    <property type="match status" value="1"/>
</dbReference>
<dbReference type="EMBL" id="BNAP01000047">
    <property type="protein sequence ID" value="GHH04920.1"/>
    <property type="molecule type" value="Genomic_DNA"/>
</dbReference>
<protein>
    <recommendedName>
        <fullName evidence="1">SMEK domain-containing protein</fullName>
    </recommendedName>
</protein>
<reference evidence="2" key="2">
    <citation type="submission" date="2020-09" db="EMBL/GenBank/DDBJ databases">
        <authorList>
            <person name="Sun Q."/>
            <person name="Zhou Y."/>
        </authorList>
    </citation>
    <scope>NUCLEOTIDE SEQUENCE</scope>
    <source>
        <strain evidence="2">CGMCC 1.7081</strain>
    </source>
</reference>
<sequence>MRQLTVENSLREVVTRLERQVELATAQGRTDINLALEDAFIPILKATYNLPNLINLNRKRKNYPGIDLGDDHDRVAFQITSTTTLDKVKSTVQQFMDRAYYNSFDELYVLMLTPKQSSYSQAAIDGLLTDQLSFNCKKHIIDLGDLLREVSALRVTAQERILKEFEHILGETEAFISFSAETIETPTTITSNLQAIELPASVYVAELTIDDKAVITRAKAELNYGGRSTNRRSTIKMALLLEGVETDAWVYYDGRLFAFEDMEQTGVAAVIDAGSIERLDVTDLSDSPEIENVNILKQLLVAQTQERLKSKQVRLHSKDRFFFFGPSQEGQKERKEAWIGKKRSERRVYKVIQQKKDPTKVAHHQHLSFNLSFIRFEDAWYAEIVPSWYYSFNGYRRSNWHEDLLSKQKRQEHNSTVRDQVRFVAYFLASLTEDGVGTSEIRYQSLIQFETNQGTEAEALMNEVEGVVEENADDPDEVAA</sequence>
<evidence type="ECO:0000313" key="3">
    <source>
        <dbReference type="Proteomes" id="UP000611500"/>
    </source>
</evidence>